<evidence type="ECO:0000256" key="4">
    <source>
        <dbReference type="SAM" id="MobiDB-lite"/>
    </source>
</evidence>
<feature type="modified residue" description="4-aspartylphosphate" evidence="2">
    <location>
        <position position="48"/>
    </location>
</feature>
<feature type="region of interest" description="Disordered" evidence="4">
    <location>
        <begin position="138"/>
        <end position="169"/>
    </location>
</feature>
<keyword evidence="3" id="KW-0175">Coiled coil</keyword>
<dbReference type="eggNOG" id="arCOG02392">
    <property type="taxonomic scope" value="Archaea"/>
</dbReference>
<name>F0T7M6_METLA</name>
<feature type="compositionally biased region" description="Low complexity" evidence="4">
    <location>
        <begin position="145"/>
        <end position="156"/>
    </location>
</feature>
<dbReference type="PANTHER" id="PTHR44591">
    <property type="entry name" value="STRESS RESPONSE REGULATOR PROTEIN 1"/>
    <property type="match status" value="1"/>
</dbReference>
<dbReference type="STRING" id="877455.Metbo_1354"/>
<evidence type="ECO:0000256" key="3">
    <source>
        <dbReference type="SAM" id="Coils"/>
    </source>
</evidence>
<organism evidence="6 7">
    <name type="scientific">Methanobacterium lacus (strain AL-21)</name>
    <dbReference type="NCBI Taxonomy" id="877455"/>
    <lineage>
        <taxon>Archaea</taxon>
        <taxon>Methanobacteriati</taxon>
        <taxon>Methanobacteriota</taxon>
        <taxon>Methanomada group</taxon>
        <taxon>Methanobacteria</taxon>
        <taxon>Methanobacteriales</taxon>
        <taxon>Methanobacteriaceae</taxon>
        <taxon>Methanobacterium</taxon>
    </lineage>
</organism>
<dbReference type="AlphaFoldDB" id="F0T7M6"/>
<feature type="domain" description="Response regulatory" evidence="5">
    <location>
        <begin position="1"/>
        <end position="113"/>
    </location>
</feature>
<dbReference type="PROSITE" id="PS50110">
    <property type="entry name" value="RESPONSE_REGULATORY"/>
    <property type="match status" value="1"/>
</dbReference>
<dbReference type="KEGG" id="mel:Metbo_1354"/>
<gene>
    <name evidence="6" type="ordered locus">Metbo_1354</name>
</gene>
<evidence type="ECO:0000313" key="7">
    <source>
        <dbReference type="Proteomes" id="UP000007490"/>
    </source>
</evidence>
<proteinExistence type="predicted"/>
<dbReference type="EMBL" id="CP002551">
    <property type="protein sequence ID" value="ADZ09594.1"/>
    <property type="molecule type" value="Genomic_DNA"/>
</dbReference>
<evidence type="ECO:0000256" key="2">
    <source>
        <dbReference type="PROSITE-ProRule" id="PRU00169"/>
    </source>
</evidence>
<dbReference type="SUPFAM" id="SSF52172">
    <property type="entry name" value="CheY-like"/>
    <property type="match status" value="1"/>
</dbReference>
<dbReference type="InterPro" id="IPR001789">
    <property type="entry name" value="Sig_transdc_resp-reg_receiver"/>
</dbReference>
<sequence length="300" mass="34205">MVVEDDGILATALQVKLENWGYKSPVAFTSQDAVKQFHKTKPDLVIMDITLKGKLNGIETAELIDSELQTPIIYYSSSTDKELSARLKNIQNRDYVSKTSEDETLRSSIEKHIKLKSNRDFEKLMTQKTSRKDLTDFNKEEGDVNTNRNLNTLKNNVSYPDTESSKPKNVEAMNDKCAEANSVSSVGTFNNVSNFDESIEAKNYGSHQTIETELKKLETNFTKIFKDSKSQHQKIVELNNLVEEYKGLLAEKDIQINELKAEQTKLEERLIESKDQFRTVLNEMCSVNDQINKFIGTLND</sequence>
<dbReference type="Proteomes" id="UP000007490">
    <property type="component" value="Chromosome"/>
</dbReference>
<evidence type="ECO:0000313" key="6">
    <source>
        <dbReference type="EMBL" id="ADZ09594.1"/>
    </source>
</evidence>
<protein>
    <submittedName>
        <fullName evidence="6">Response regulator receiver</fullName>
    </submittedName>
</protein>
<reference evidence="7" key="1">
    <citation type="submission" date="2011-02" db="EMBL/GenBank/DDBJ databases">
        <title>Complete sequence of Methanobacterium sp. AL-21.</title>
        <authorList>
            <consortium name="US DOE Joint Genome Institute"/>
            <person name="Lucas S."/>
            <person name="Copeland A."/>
            <person name="Lapidus A."/>
            <person name="Cheng J.-F."/>
            <person name="Goodwin L."/>
            <person name="Pitluck S."/>
            <person name="Chertkov O."/>
            <person name="Detter J.C."/>
            <person name="Han C."/>
            <person name="Tapia R."/>
            <person name="Land M."/>
            <person name="Hauser L."/>
            <person name="Kyrpides N."/>
            <person name="Ivanova N."/>
            <person name="Mikhailova N."/>
            <person name="Pagani I."/>
            <person name="Cadillo-Quiroz H."/>
            <person name="Imachi H."/>
            <person name="Zinder S."/>
            <person name="Liu W."/>
            <person name="Woyke T."/>
        </authorList>
    </citation>
    <scope>NUCLEOTIDE SEQUENCE [LARGE SCALE GENOMIC DNA]</scope>
    <source>
        <strain evidence="7">AL-21</strain>
    </source>
</reference>
<dbReference type="PANTHER" id="PTHR44591:SF23">
    <property type="entry name" value="CHEY SUBFAMILY"/>
    <property type="match status" value="1"/>
</dbReference>
<dbReference type="Gene3D" id="3.40.50.2300">
    <property type="match status" value="1"/>
</dbReference>
<reference evidence="6 7" key="2">
    <citation type="journal article" date="2014" name="Int. J. Syst. Evol. Microbiol.">
        <title>Methanobacterium paludis sp. nov. and a novel strain of Methanobacterium lacus isolated from northern peatlands.</title>
        <authorList>
            <person name="Cadillo-Quiroz H."/>
            <person name="Brauer S.L."/>
            <person name="Goodson N."/>
            <person name="Yavitt J.B."/>
            <person name="Zinder S.H."/>
        </authorList>
    </citation>
    <scope>NUCLEOTIDE SEQUENCE [LARGE SCALE GENOMIC DNA]</scope>
    <source>
        <strain evidence="6 7">AL-21</strain>
    </source>
</reference>
<feature type="coiled-coil region" evidence="3">
    <location>
        <begin position="238"/>
        <end position="276"/>
    </location>
</feature>
<accession>F0T7M6</accession>
<keyword evidence="7" id="KW-1185">Reference proteome</keyword>
<keyword evidence="1 2" id="KW-0597">Phosphoprotein</keyword>
<dbReference type="GO" id="GO:0000160">
    <property type="term" value="P:phosphorelay signal transduction system"/>
    <property type="evidence" value="ECO:0007669"/>
    <property type="project" value="InterPro"/>
</dbReference>
<evidence type="ECO:0000256" key="1">
    <source>
        <dbReference type="ARBA" id="ARBA00022553"/>
    </source>
</evidence>
<dbReference type="OrthoDB" id="2830at2157"/>
<dbReference type="HOGENOM" id="CLU_926262_0_0_2"/>
<dbReference type="InterPro" id="IPR050595">
    <property type="entry name" value="Bact_response_regulator"/>
</dbReference>
<dbReference type="Pfam" id="PF00072">
    <property type="entry name" value="Response_reg"/>
    <property type="match status" value="1"/>
</dbReference>
<evidence type="ECO:0000259" key="5">
    <source>
        <dbReference type="PROSITE" id="PS50110"/>
    </source>
</evidence>
<dbReference type="InterPro" id="IPR011006">
    <property type="entry name" value="CheY-like_superfamily"/>
</dbReference>
<dbReference type="SMART" id="SM00448">
    <property type="entry name" value="REC"/>
    <property type="match status" value="1"/>
</dbReference>